<keyword evidence="1" id="KW-0547">Nucleotide-binding</keyword>
<dbReference type="GO" id="GO:0005524">
    <property type="term" value="F:ATP binding"/>
    <property type="evidence" value="ECO:0007669"/>
    <property type="project" value="UniProtKB-UniRule"/>
</dbReference>
<dbReference type="Gene3D" id="3.40.50.11770">
    <property type="match status" value="1"/>
</dbReference>
<dbReference type="PROSITE" id="PS50975">
    <property type="entry name" value="ATP_GRASP"/>
    <property type="match status" value="1"/>
</dbReference>
<evidence type="ECO:0000313" key="4">
    <source>
        <dbReference type="Proteomes" id="UP000658733"/>
    </source>
</evidence>
<dbReference type="RefSeq" id="WP_278524425.1">
    <property type="nucleotide sequence ID" value="NZ_JADIIN010000083.1"/>
</dbReference>
<dbReference type="InterPro" id="IPR011761">
    <property type="entry name" value="ATP-grasp"/>
</dbReference>
<reference evidence="3" key="1">
    <citation type="submission" date="2020-10" db="EMBL/GenBank/DDBJ databases">
        <title>Dehalococcoides mccartyi of a TCE/Cr reducing biochatode.</title>
        <authorList>
            <person name="Matturro B."/>
        </authorList>
    </citation>
    <scope>NUCLEOTIDE SEQUENCE</scope>
    <source>
        <strain evidence="3">Bin4</strain>
    </source>
</reference>
<sequence>MVNNNSVNSVLVFEYYTASGKNDPTIISEAKCLIDSLLNDLSSFSEDNDTKIHFLVANDFKYIGDNYNYINENKIIIDMPLEDWLKSNIDKFDSCMFISAEENMNLYNLAKLIEDKGVKIYGSDSTSTLICSNKFLTFKHLQTIVKQPKTFQFTISDEISWEESIKDIFKSLESSNDSRIGDNEYSKNSKINDINKFSNYSKNSDINKSSNDFRTRSINDYKLIVKPIYGVDCQDMVIISEIEDINNIKNVFPNNTQVLVQEYIHGDNFSVSLISDGKKAIPISFNKQYIDINKENQSYIGGELPFNHPDLESAFLIAKKAVESIEGIKGFVGVDLIITDDYSAGNNSIYFLEINSRFTTPYVGLSKIAKFNIGKSIINLLDNKIDISKLYKEGFGSNKFDKMVKFKKNGNNLDIEVL</sequence>
<accession>A0A843AIR4</accession>
<feature type="domain" description="ATP-grasp" evidence="2">
    <location>
        <begin position="191"/>
        <end position="382"/>
    </location>
</feature>
<evidence type="ECO:0000259" key="2">
    <source>
        <dbReference type="PROSITE" id="PS50975"/>
    </source>
</evidence>
<name>A0A843AIR4_METAZ</name>
<dbReference type="Gene3D" id="2.30.36.100">
    <property type="match status" value="1"/>
</dbReference>
<protein>
    <submittedName>
        <fullName evidence="3">ATP-grasp domain-containing protein</fullName>
    </submittedName>
</protein>
<dbReference type="SUPFAM" id="SSF56059">
    <property type="entry name" value="Glutathione synthetase ATP-binding domain-like"/>
    <property type="match status" value="1"/>
</dbReference>
<evidence type="ECO:0000313" key="3">
    <source>
        <dbReference type="EMBL" id="MBF4469763.1"/>
    </source>
</evidence>
<organism evidence="3 4">
    <name type="scientific">Methanobrevibacter arboriphilus</name>
    <dbReference type="NCBI Taxonomy" id="39441"/>
    <lineage>
        <taxon>Archaea</taxon>
        <taxon>Methanobacteriati</taxon>
        <taxon>Methanobacteriota</taxon>
        <taxon>Methanomada group</taxon>
        <taxon>Methanobacteria</taxon>
        <taxon>Methanobacteriales</taxon>
        <taxon>Methanobacteriaceae</taxon>
        <taxon>Methanobrevibacter</taxon>
    </lineage>
</organism>
<dbReference type="Gene3D" id="3.30.470.20">
    <property type="entry name" value="ATP-grasp fold, B domain"/>
    <property type="match status" value="1"/>
</dbReference>
<comment type="caution">
    <text evidence="3">The sequence shown here is derived from an EMBL/GenBank/DDBJ whole genome shotgun (WGS) entry which is preliminary data.</text>
</comment>
<keyword evidence="1" id="KW-0067">ATP-binding</keyword>
<dbReference type="AlphaFoldDB" id="A0A843AIR4"/>
<gene>
    <name evidence="3" type="ORF">ISP01_10205</name>
</gene>
<dbReference type="EMBL" id="JADIIN010000083">
    <property type="protein sequence ID" value="MBF4469763.1"/>
    <property type="molecule type" value="Genomic_DNA"/>
</dbReference>
<dbReference type="Proteomes" id="UP000658733">
    <property type="component" value="Unassembled WGS sequence"/>
</dbReference>
<dbReference type="Pfam" id="PF02655">
    <property type="entry name" value="ATP-grasp_3"/>
    <property type="match status" value="1"/>
</dbReference>
<dbReference type="GO" id="GO:0046872">
    <property type="term" value="F:metal ion binding"/>
    <property type="evidence" value="ECO:0007669"/>
    <property type="project" value="InterPro"/>
</dbReference>
<dbReference type="InterPro" id="IPR003806">
    <property type="entry name" value="ATP-grasp_PylC-type"/>
</dbReference>
<evidence type="ECO:0000256" key="1">
    <source>
        <dbReference type="PROSITE-ProRule" id="PRU00409"/>
    </source>
</evidence>
<proteinExistence type="predicted"/>